<dbReference type="RefSeq" id="WP_022611099.1">
    <property type="nucleotide sequence ID" value="NZ_LK391965.1"/>
</dbReference>
<reference evidence="3 4" key="1">
    <citation type="journal article" date="2013" name="ISME J.">
        <title>Comparative genomics of pathogenic lineages of Vibrio nigripulchritudo identifies virulence-associated traits.</title>
        <authorList>
            <person name="Goudenege D."/>
            <person name="Labreuche Y."/>
            <person name="Krin E."/>
            <person name="Ansquer D."/>
            <person name="Mangenot S."/>
            <person name="Calteau A."/>
            <person name="Medigue C."/>
            <person name="Mazel D."/>
            <person name="Polz M.F."/>
            <person name="Le Roux F."/>
        </authorList>
    </citation>
    <scope>NUCLEOTIDE SEQUENCE [LARGE SCALE GENOMIC DNA]</scope>
    <source>
        <strain evidence="3 4">SOn1</strain>
    </source>
</reference>
<dbReference type="InterPro" id="IPR032369">
    <property type="entry name" value="DUF4872"/>
</dbReference>
<accession>A0AAV2VLW7</accession>
<name>A0AAV2VLW7_9VIBR</name>
<dbReference type="AlphaFoldDB" id="A0AAV2VLW7"/>
<evidence type="ECO:0008006" key="5">
    <source>
        <dbReference type="Google" id="ProtNLM"/>
    </source>
</evidence>
<protein>
    <recommendedName>
        <fullName evidence="5">DUF4872 domain-containing protein</fullName>
    </recommendedName>
</protein>
<feature type="domain" description="Butirosin biosynthesis protein H N-terminal" evidence="1">
    <location>
        <begin position="14"/>
        <end position="142"/>
    </location>
</feature>
<comment type="caution">
    <text evidence="3">The sequence shown here is derived from an EMBL/GenBank/DDBJ whole genome shotgun (WGS) entry which is preliminary data.</text>
</comment>
<organism evidence="3 4">
    <name type="scientific">Vibrio nigripulchritudo SOn1</name>
    <dbReference type="NCBI Taxonomy" id="1238450"/>
    <lineage>
        <taxon>Bacteria</taxon>
        <taxon>Pseudomonadati</taxon>
        <taxon>Pseudomonadota</taxon>
        <taxon>Gammaproteobacteria</taxon>
        <taxon>Vibrionales</taxon>
        <taxon>Vibrionaceae</taxon>
        <taxon>Vibrio</taxon>
    </lineage>
</organism>
<dbReference type="InterPro" id="IPR026935">
    <property type="entry name" value="BtrH_N"/>
</dbReference>
<evidence type="ECO:0000313" key="3">
    <source>
        <dbReference type="EMBL" id="CCO45716.1"/>
    </source>
</evidence>
<feature type="domain" description="DUF4872" evidence="2">
    <location>
        <begin position="155"/>
        <end position="324"/>
    </location>
</feature>
<dbReference type="EMBL" id="CAOF01000063">
    <property type="protein sequence ID" value="CCO45716.1"/>
    <property type="molecule type" value="Genomic_DNA"/>
</dbReference>
<dbReference type="Pfam" id="PF16169">
    <property type="entry name" value="DUF4872"/>
    <property type="match status" value="1"/>
</dbReference>
<evidence type="ECO:0000313" key="4">
    <source>
        <dbReference type="Proteomes" id="UP000018211"/>
    </source>
</evidence>
<proteinExistence type="predicted"/>
<evidence type="ECO:0000259" key="1">
    <source>
        <dbReference type="Pfam" id="PF14399"/>
    </source>
</evidence>
<evidence type="ECO:0000259" key="2">
    <source>
        <dbReference type="Pfam" id="PF16169"/>
    </source>
</evidence>
<dbReference type="Pfam" id="PF14399">
    <property type="entry name" value="BtrH_N"/>
    <property type="match status" value="1"/>
</dbReference>
<dbReference type="Proteomes" id="UP000018211">
    <property type="component" value="Unassembled WGS sequence"/>
</dbReference>
<sequence>MAILTPFESFDGVHCETNTIGNLLKHIDIELSEPMLFGLGEGLGFIYWNMKGMDFPFIGGRTKPAEITQRLAKNLDLNVEFKETGSTQKAWKNVQQALESGSAVGLQLDCYHLDYFGAKVHFAGHFAAMYGFDDDFAYLIDTQPKHGKVKCTLSNLEKARNEKGPMSAKNRMFTISASDKPLKIDEALRVAITNNANTHLSPPIKNFGYQGILKTSHELKKWFRQSDNLEYEFTTTAMLMEKAGTGGAIFRNLYRDFLLEAYERTGITAIKDAHNSFKSIAENWTEVAYHIDNAGREKDEHHLLKACSLLEQLSDMEFRVMNDLKDAFKGD</sequence>
<gene>
    <name evidence="3" type="ORF">VIBNISOn1_1550010</name>
</gene>